<evidence type="ECO:0000313" key="1">
    <source>
        <dbReference type="EMBL" id="KAF6210783.1"/>
    </source>
</evidence>
<accession>A0A8S9XPB0</accession>
<organism evidence="1 2">
    <name type="scientific">Apolygus lucorum</name>
    <name type="common">Small green plant bug</name>
    <name type="synonym">Lygocoris lucorum</name>
    <dbReference type="NCBI Taxonomy" id="248454"/>
    <lineage>
        <taxon>Eukaryota</taxon>
        <taxon>Metazoa</taxon>
        <taxon>Ecdysozoa</taxon>
        <taxon>Arthropoda</taxon>
        <taxon>Hexapoda</taxon>
        <taxon>Insecta</taxon>
        <taxon>Pterygota</taxon>
        <taxon>Neoptera</taxon>
        <taxon>Paraneoptera</taxon>
        <taxon>Hemiptera</taxon>
        <taxon>Heteroptera</taxon>
        <taxon>Panheteroptera</taxon>
        <taxon>Cimicomorpha</taxon>
        <taxon>Miridae</taxon>
        <taxon>Mirini</taxon>
        <taxon>Apolygus</taxon>
    </lineage>
</organism>
<evidence type="ECO:0000313" key="2">
    <source>
        <dbReference type="Proteomes" id="UP000466442"/>
    </source>
</evidence>
<proteinExistence type="predicted"/>
<protein>
    <submittedName>
        <fullName evidence="1">Uncharacterized protein</fullName>
    </submittedName>
</protein>
<reference evidence="1" key="1">
    <citation type="journal article" date="2021" name="Mol. Ecol. Resour.">
        <title>Apolygus lucorum genome provides insights into omnivorousness and mesophyll feeding.</title>
        <authorList>
            <person name="Liu Y."/>
            <person name="Liu H."/>
            <person name="Wang H."/>
            <person name="Huang T."/>
            <person name="Liu B."/>
            <person name="Yang B."/>
            <person name="Yin L."/>
            <person name="Li B."/>
            <person name="Zhang Y."/>
            <person name="Zhang S."/>
            <person name="Jiang F."/>
            <person name="Zhang X."/>
            <person name="Ren Y."/>
            <person name="Wang B."/>
            <person name="Wang S."/>
            <person name="Lu Y."/>
            <person name="Wu K."/>
            <person name="Fan W."/>
            <person name="Wang G."/>
        </authorList>
    </citation>
    <scope>NUCLEOTIDE SEQUENCE</scope>
    <source>
        <strain evidence="1">12Hb</strain>
    </source>
</reference>
<dbReference type="EMBL" id="WIXP02000005">
    <property type="protein sequence ID" value="KAF6210783.1"/>
    <property type="molecule type" value="Genomic_DNA"/>
</dbReference>
<dbReference type="AlphaFoldDB" id="A0A8S9XPB0"/>
<name>A0A8S9XPB0_APOLU</name>
<keyword evidence="2" id="KW-1185">Reference proteome</keyword>
<dbReference type="Proteomes" id="UP000466442">
    <property type="component" value="Linkage Group LG5"/>
</dbReference>
<comment type="caution">
    <text evidence="1">The sequence shown here is derived from an EMBL/GenBank/DDBJ whole genome shotgun (WGS) entry which is preliminary data.</text>
</comment>
<sequence length="357" mass="40563">MFPLIQSWEAEIETQYNYGITTRTDERTGRLVSMEAIVDLRHSIPDQTVPEEVKKHFQKSAEPGDVMMFYVDPKSGGPANETFNVVPMNPSVAEFWKKNVSETIYQALKKEATARICGFIVYPLYVDNNTTRPSGFIVMALVRRRPDDVPKANKYYLVVKGYIPNPPKAKSVSEVDEPTLYSSERWAIRHWERSADESFSSHIAQPLKGIESGDFERTELGNFVIYMKNGVIPVNCTAMNKKHTQFEKSARRDDDVPGLLLSQRLGGCQEDSYNVVPMSPRALKEYKTKVEDPVVDFLLTTIFTYKPPSSDGETPPRYVRVNMIVVYANDFATRPAGFFFQCTRGPLIVVESIYIPN</sequence>
<gene>
    <name evidence="1" type="ORF">GE061_013894</name>
</gene>